<dbReference type="InterPro" id="IPR038592">
    <property type="entry name" value="CheD-like_sf"/>
</dbReference>
<evidence type="ECO:0000256" key="3">
    <source>
        <dbReference type="HAMAP-Rule" id="MF_01440"/>
    </source>
</evidence>
<comment type="caution">
    <text evidence="4">The sequence shown here is derived from an EMBL/GenBank/DDBJ whole genome shotgun (WGS) entry which is preliminary data.</text>
</comment>
<dbReference type="RefSeq" id="WP_114290174.1">
    <property type="nucleotide sequence ID" value="NZ_CP081470.1"/>
</dbReference>
<dbReference type="GO" id="GO:0050568">
    <property type="term" value="F:protein-glutamine glutaminase activity"/>
    <property type="evidence" value="ECO:0007669"/>
    <property type="project" value="UniProtKB-UniRule"/>
</dbReference>
<dbReference type="OrthoDB" id="9807202at2"/>
<dbReference type="Proteomes" id="UP000288197">
    <property type="component" value="Unassembled WGS sequence"/>
</dbReference>
<dbReference type="HAMAP" id="MF_01440">
    <property type="entry name" value="CheD"/>
    <property type="match status" value="1"/>
</dbReference>
<dbReference type="GeneID" id="63147077"/>
<sequence>MSEQLKVGISDYKITKAPNQLVTLGLGSCIGIVIYNQDTKVGGLSHIMLPDSKLFNHQTNLKIEKFADLAIPQMVEELKSKSKNGRLVAKIAGGASMFQLQGQAKSQNIGERNIQAVESILSELKIPILAKHVGGNMGRSLFVDLETLGVSVKMVNRELYEL</sequence>
<comment type="similarity">
    <text evidence="3">Belongs to the CheD family.</text>
</comment>
<name>A0A369ASG0_9ENTE</name>
<comment type="function">
    <text evidence="3">Probably deamidates glutamine residues to glutamate on methyl-accepting chemotaxis receptors (MCPs), playing an important role in chemotaxis.</text>
</comment>
<keyword evidence="1 3" id="KW-0145">Chemotaxis</keyword>
<accession>A0A369ASG0</accession>
<dbReference type="PROSITE" id="PS51257">
    <property type="entry name" value="PROKAR_LIPOPROTEIN"/>
    <property type="match status" value="1"/>
</dbReference>
<dbReference type="EMBL" id="NGJX01000011">
    <property type="protein sequence ID" value="RSU00780.1"/>
    <property type="molecule type" value="Genomic_DNA"/>
</dbReference>
<evidence type="ECO:0000256" key="2">
    <source>
        <dbReference type="ARBA" id="ARBA00022801"/>
    </source>
</evidence>
<protein>
    <recommendedName>
        <fullName evidence="3">Probable chemoreceptor glutamine deamidase CheD</fullName>
        <ecNumber evidence="3">3.5.1.44</ecNumber>
    </recommendedName>
</protein>
<dbReference type="SUPFAM" id="SSF64438">
    <property type="entry name" value="CNF1/YfiH-like putative cysteine hydrolases"/>
    <property type="match status" value="1"/>
</dbReference>
<dbReference type="EC" id="3.5.1.44" evidence="3"/>
<dbReference type="PANTHER" id="PTHR35147:SF1">
    <property type="entry name" value="CHEMORECEPTOR GLUTAMINE DEAMIDASE CHED-RELATED"/>
    <property type="match status" value="1"/>
</dbReference>
<gene>
    <name evidence="3" type="primary">cheD</name>
    <name evidence="4" type="ORF">CBF32_10415</name>
</gene>
<evidence type="ECO:0000256" key="1">
    <source>
        <dbReference type="ARBA" id="ARBA00022500"/>
    </source>
</evidence>
<dbReference type="Gene3D" id="3.30.1330.200">
    <property type="match status" value="1"/>
</dbReference>
<evidence type="ECO:0000313" key="5">
    <source>
        <dbReference type="Proteomes" id="UP000288197"/>
    </source>
</evidence>
<dbReference type="AlphaFoldDB" id="A0A369ASG0"/>
<dbReference type="Pfam" id="PF03975">
    <property type="entry name" value="CheD"/>
    <property type="match status" value="1"/>
</dbReference>
<keyword evidence="2 3" id="KW-0378">Hydrolase</keyword>
<reference evidence="4 5" key="1">
    <citation type="submission" date="2017-05" db="EMBL/GenBank/DDBJ databases">
        <title>Vagococcus spp. assemblies.</title>
        <authorList>
            <person name="Gulvik C.A."/>
        </authorList>
    </citation>
    <scope>NUCLEOTIDE SEQUENCE [LARGE SCALE GENOMIC DNA]</scope>
    <source>
        <strain evidence="4 5">NCFB 2497</strain>
    </source>
</reference>
<dbReference type="CDD" id="cd16352">
    <property type="entry name" value="CheD"/>
    <property type="match status" value="1"/>
</dbReference>
<dbReference type="InterPro" id="IPR005659">
    <property type="entry name" value="Chemorcpt_Glu_NH3ase_CheD"/>
</dbReference>
<dbReference type="InterPro" id="IPR011324">
    <property type="entry name" value="Cytotoxic_necrot_fac-like_cat"/>
</dbReference>
<evidence type="ECO:0000313" key="4">
    <source>
        <dbReference type="EMBL" id="RSU00780.1"/>
    </source>
</evidence>
<keyword evidence="5" id="KW-1185">Reference proteome</keyword>
<organism evidence="4 5">
    <name type="scientific">Vagococcus fluvialis</name>
    <dbReference type="NCBI Taxonomy" id="2738"/>
    <lineage>
        <taxon>Bacteria</taxon>
        <taxon>Bacillati</taxon>
        <taxon>Bacillota</taxon>
        <taxon>Bacilli</taxon>
        <taxon>Lactobacillales</taxon>
        <taxon>Enterococcaceae</taxon>
        <taxon>Vagococcus</taxon>
    </lineage>
</organism>
<proteinExistence type="inferred from homology"/>
<dbReference type="PANTHER" id="PTHR35147">
    <property type="entry name" value="CHEMORECEPTOR GLUTAMINE DEAMIDASE CHED-RELATED"/>
    <property type="match status" value="1"/>
</dbReference>
<comment type="catalytic activity">
    <reaction evidence="3">
        <text>L-glutaminyl-[protein] + H2O = L-glutamyl-[protein] + NH4(+)</text>
        <dbReference type="Rhea" id="RHEA:16441"/>
        <dbReference type="Rhea" id="RHEA-COMP:10207"/>
        <dbReference type="Rhea" id="RHEA-COMP:10208"/>
        <dbReference type="ChEBI" id="CHEBI:15377"/>
        <dbReference type="ChEBI" id="CHEBI:28938"/>
        <dbReference type="ChEBI" id="CHEBI:29973"/>
        <dbReference type="ChEBI" id="CHEBI:30011"/>
        <dbReference type="EC" id="3.5.1.44"/>
    </reaction>
</comment>
<dbReference type="GO" id="GO:0006935">
    <property type="term" value="P:chemotaxis"/>
    <property type="evidence" value="ECO:0007669"/>
    <property type="project" value="UniProtKB-UniRule"/>
</dbReference>